<feature type="transmembrane region" description="Helical" evidence="1">
    <location>
        <begin position="89"/>
        <end position="107"/>
    </location>
</feature>
<feature type="transmembrane region" description="Helical" evidence="1">
    <location>
        <begin position="37"/>
        <end position="57"/>
    </location>
</feature>
<evidence type="ECO:0000313" key="2">
    <source>
        <dbReference type="EMBL" id="SDK24066.1"/>
    </source>
</evidence>
<sequence length="111" mass="11474">MTTRLQWTSHETIAAVLVAGAVIGAGLLGVVEPTLQSVSIAIVGVVIGFALLIPYVPGIDIGHLPLSTVGVLVASTGVFGMLTDTGAATLRWVFLLGGVGIVLEDQLRRKR</sequence>
<organism evidence="2 3">
    <name type="scientific">Natronorubrum texcoconense</name>
    <dbReference type="NCBI Taxonomy" id="1095776"/>
    <lineage>
        <taxon>Archaea</taxon>
        <taxon>Methanobacteriati</taxon>
        <taxon>Methanobacteriota</taxon>
        <taxon>Stenosarchaea group</taxon>
        <taxon>Halobacteria</taxon>
        <taxon>Halobacteriales</taxon>
        <taxon>Natrialbaceae</taxon>
        <taxon>Natronorubrum</taxon>
    </lineage>
</organism>
<proteinExistence type="predicted"/>
<keyword evidence="1" id="KW-1133">Transmembrane helix</keyword>
<dbReference type="Proteomes" id="UP000198882">
    <property type="component" value="Unassembled WGS sequence"/>
</dbReference>
<dbReference type="OrthoDB" id="384533at2157"/>
<evidence type="ECO:0000256" key="1">
    <source>
        <dbReference type="SAM" id="Phobius"/>
    </source>
</evidence>
<feature type="transmembrane region" description="Helical" evidence="1">
    <location>
        <begin position="64"/>
        <end position="83"/>
    </location>
</feature>
<dbReference type="RefSeq" id="WP_090307109.1">
    <property type="nucleotide sequence ID" value="NZ_FNFE01000003.1"/>
</dbReference>
<feature type="transmembrane region" description="Helical" evidence="1">
    <location>
        <begin position="12"/>
        <end position="31"/>
    </location>
</feature>
<dbReference type="EMBL" id="FNFE01000003">
    <property type="protein sequence ID" value="SDK24066.1"/>
    <property type="molecule type" value="Genomic_DNA"/>
</dbReference>
<keyword evidence="3" id="KW-1185">Reference proteome</keyword>
<name>A0A1G9A9M6_9EURY</name>
<dbReference type="AlphaFoldDB" id="A0A1G9A9M6"/>
<keyword evidence="1" id="KW-0812">Transmembrane</keyword>
<evidence type="ECO:0000313" key="3">
    <source>
        <dbReference type="Proteomes" id="UP000198882"/>
    </source>
</evidence>
<reference evidence="3" key="1">
    <citation type="submission" date="2016-10" db="EMBL/GenBank/DDBJ databases">
        <authorList>
            <person name="Varghese N."/>
            <person name="Submissions S."/>
        </authorList>
    </citation>
    <scope>NUCLEOTIDE SEQUENCE [LARGE SCALE GENOMIC DNA]</scope>
    <source>
        <strain evidence="3">B4,CECT 8067,JCM 17497</strain>
    </source>
</reference>
<accession>A0A1G9A9M6</accession>
<gene>
    <name evidence="2" type="ORF">SAMN04515672_2636</name>
</gene>
<protein>
    <submittedName>
        <fullName evidence="2">Uncharacterized protein</fullName>
    </submittedName>
</protein>
<keyword evidence="1" id="KW-0472">Membrane</keyword>